<keyword evidence="1" id="KW-1015">Disulfide bond</keyword>
<feature type="domain" description="Ig-like" evidence="5">
    <location>
        <begin position="361"/>
        <end position="432"/>
    </location>
</feature>
<dbReference type="FunFam" id="2.60.40.10:FF:000032">
    <property type="entry name" value="palladin isoform X1"/>
    <property type="match status" value="2"/>
</dbReference>
<dbReference type="GO" id="GO:0007155">
    <property type="term" value="P:cell adhesion"/>
    <property type="evidence" value="ECO:0007669"/>
    <property type="project" value="InterPro"/>
</dbReference>
<dbReference type="InterPro" id="IPR003599">
    <property type="entry name" value="Ig_sub"/>
</dbReference>
<feature type="domain" description="Ig-like" evidence="5">
    <location>
        <begin position="911"/>
        <end position="1007"/>
    </location>
</feature>
<dbReference type="SMART" id="SM00408">
    <property type="entry name" value="IGc2"/>
    <property type="match status" value="5"/>
</dbReference>
<evidence type="ECO:0000256" key="3">
    <source>
        <dbReference type="SAM" id="MobiDB-lite"/>
    </source>
</evidence>
<proteinExistence type="predicted"/>
<evidence type="ECO:0000259" key="5">
    <source>
        <dbReference type="PROSITE" id="PS50835"/>
    </source>
</evidence>
<evidence type="ECO:0000313" key="7">
    <source>
        <dbReference type="Proteomes" id="UP001501920"/>
    </source>
</evidence>
<dbReference type="PANTHER" id="PTHR13771">
    <property type="entry name" value="INTERCELLULAR ADHESION MOLECULE"/>
    <property type="match status" value="1"/>
</dbReference>
<feature type="chain" id="PRO_5043489934" description="Ig-like domain-containing protein" evidence="4">
    <location>
        <begin position="19"/>
        <end position="1137"/>
    </location>
</feature>
<evidence type="ECO:0000256" key="4">
    <source>
        <dbReference type="SAM" id="SignalP"/>
    </source>
</evidence>
<feature type="domain" description="Ig-like" evidence="5">
    <location>
        <begin position="522"/>
        <end position="618"/>
    </location>
</feature>
<dbReference type="InterPro" id="IPR003598">
    <property type="entry name" value="Ig_sub2"/>
</dbReference>
<dbReference type="Ensembl" id="ENSPNAT00000036075.2">
    <property type="protein sequence ID" value="ENSPNAP00000030315.2"/>
    <property type="gene ID" value="ENSPNAG00000016969.2"/>
</dbReference>
<reference evidence="6" key="3">
    <citation type="submission" date="2025-09" db="UniProtKB">
        <authorList>
            <consortium name="Ensembl"/>
        </authorList>
    </citation>
    <scope>IDENTIFICATION</scope>
</reference>
<dbReference type="InterPro" id="IPR007110">
    <property type="entry name" value="Ig-like_dom"/>
</dbReference>
<dbReference type="PROSITE" id="PS50835">
    <property type="entry name" value="IG_LIKE"/>
    <property type="match status" value="7"/>
</dbReference>
<dbReference type="SMART" id="SM00409">
    <property type="entry name" value="IG"/>
    <property type="match status" value="7"/>
</dbReference>
<dbReference type="Proteomes" id="UP001501920">
    <property type="component" value="Chromosome 1"/>
</dbReference>
<organism evidence="6 7">
    <name type="scientific">Pygocentrus nattereri</name>
    <name type="common">Red-bellied piranha</name>
    <dbReference type="NCBI Taxonomy" id="42514"/>
    <lineage>
        <taxon>Eukaryota</taxon>
        <taxon>Metazoa</taxon>
        <taxon>Chordata</taxon>
        <taxon>Craniata</taxon>
        <taxon>Vertebrata</taxon>
        <taxon>Euteleostomi</taxon>
        <taxon>Actinopterygii</taxon>
        <taxon>Neopterygii</taxon>
        <taxon>Teleostei</taxon>
        <taxon>Ostariophysi</taxon>
        <taxon>Characiformes</taxon>
        <taxon>Characoidei</taxon>
        <taxon>Pygocentrus</taxon>
    </lineage>
</organism>
<sequence length="1137" mass="124426">MLLFPKLAGLVLIVLINGETPDSTVGQTVGPDGPQPPPTVTSDPLDITVHETPDRVSISTVGQTVGPDGPQPPPTVTSDPLDTTVQAPCILTLQPPKVVVKYGDKASANCSTTTDHIGMGWEASQGPVDMKDDVQLITWSVDSLVEWGIKPFCFMNPNPDKQCKVHLNVTIYKTPESVSISTVNHTGPMIEGGQYELQCDIQNVAPAELLTVSWFKGDTLVNKETFANSIKTPVNRSATLQISPSRADDGAQYRCEAELDLGPEGPQPPPTVTSDPLNITVHYKPVIDCSNWTPLINTSLDSFPFAVMGKPQWRTKWHQGTSRIPSTKRLSKKDSGQYSYCASNKIGSECCATNITVEYGPEFDCPSEYESREHTLFLANCNVTASPEADVSWSRDGRNVERPHNLTRRDNGLYKVTAQNKHGTEHHVLTINVLYGPEIESGDESVEVYEGRDVTLSCTTEGNPEPEVKWSFNNQSKTTGGRQTTLTISGATPADGGEYTCTATNTFGSQTKRIFLVVKEIPDRVSISFVNHNGQMTEDEPYELQCDIQKVSLLESLTVNWFKEGTLVKSKTFTKPTKTPENVLDMLQITPSINDNGAHYRCEAKLDLGTDGPPLTVTSDALRITVQSPCILTLQPPKVVVKYGDKASANCSTNTDHIGMGWEASQGPVDMKDDVQLITWSVDSLVDWGMKPFCFMNPNPDQQCKVHLNVTIYKTPESVSISTVNHTGPMIEGGQYELQCDIQNVAPAEFLTVSWFKGDTLVNKETFANLIKTPVNRSSTLQISPSRADDGGQYRCEAELDLGPEGPQPPPTVTSDHLNITVHYGPEIESGDESVEVYEGRDVTLPCTAEGNPEPEVKWSFNNQSKTTGGRQTTLTISGATPADGGEYTCTATNTFGSQTRRVFLVVKEIPDRVSISFVNHNGQMTEDEPYELQCDIQKVSLLESLTVNWFKEGTLVKSKTFTKPTKTPENVLDMLQITPSINDNGAHYRCEAKLDLGTDGPPLTVTSDALRITVQSPCILTLQPPKVVVKYGDKASANCSTTTDHKGMGWEASQGPVDMKDDVQLITWSVDSLVDWGMKPFCFMNPNPDQQCKVHLNVTIYKTPESVSISTVNHTGPMIEGGQYELQCDIQNVAPA</sequence>
<dbReference type="GeneTree" id="ENSGT00940000159005"/>
<dbReference type="InterPro" id="IPR013783">
    <property type="entry name" value="Ig-like_fold"/>
</dbReference>
<feature type="domain" description="Ig-like" evidence="5">
    <location>
        <begin position="826"/>
        <end position="904"/>
    </location>
</feature>
<reference evidence="6 7" key="1">
    <citation type="submission" date="2020-10" db="EMBL/GenBank/DDBJ databases">
        <title>Pygocentrus nattereri (red-bellied piranha) genome, fPygNat1, primary haplotype.</title>
        <authorList>
            <person name="Myers G."/>
            <person name="Meyer A."/>
            <person name="Karagic N."/>
            <person name="Pippel M."/>
            <person name="Winkler S."/>
            <person name="Tracey A."/>
            <person name="Wood J."/>
            <person name="Formenti G."/>
            <person name="Howe K."/>
            <person name="Fedrigo O."/>
            <person name="Jarvis E.D."/>
        </authorList>
    </citation>
    <scope>NUCLEOTIDE SEQUENCE [LARGE SCALE GENOMIC DNA]</scope>
</reference>
<dbReference type="STRING" id="42514.ENSPNAP00000030315"/>
<dbReference type="Pfam" id="PF07679">
    <property type="entry name" value="I-set"/>
    <property type="match status" value="1"/>
</dbReference>
<reference evidence="6" key="2">
    <citation type="submission" date="2025-08" db="UniProtKB">
        <authorList>
            <consortium name="Ensembl"/>
        </authorList>
    </citation>
    <scope>IDENTIFICATION</scope>
</reference>
<dbReference type="InterPro" id="IPR047012">
    <property type="entry name" value="ICAM_VCAM"/>
</dbReference>
<feature type="domain" description="Ig-like" evidence="5">
    <location>
        <begin position="716"/>
        <end position="814"/>
    </location>
</feature>
<dbReference type="Gene3D" id="2.60.40.10">
    <property type="entry name" value="Immunoglobulins"/>
    <property type="match status" value="11"/>
</dbReference>
<dbReference type="InterPro" id="IPR013098">
    <property type="entry name" value="Ig_I-set"/>
</dbReference>
<keyword evidence="4" id="KW-0732">Signal</keyword>
<dbReference type="AlphaFoldDB" id="A0A3B4E3I6"/>
<dbReference type="InterPro" id="IPR036179">
    <property type="entry name" value="Ig-like_dom_sf"/>
</dbReference>
<protein>
    <recommendedName>
        <fullName evidence="5">Ig-like domain-containing protein</fullName>
    </recommendedName>
</protein>
<feature type="domain" description="Ig-like" evidence="5">
    <location>
        <begin position="437"/>
        <end position="515"/>
    </location>
</feature>
<dbReference type="SUPFAM" id="SSF48726">
    <property type="entry name" value="Immunoglobulin"/>
    <property type="match status" value="9"/>
</dbReference>
<dbReference type="PANTHER" id="PTHR13771:SF9">
    <property type="entry name" value="INTERCELLULAR ADHESION MOLECULE 5"/>
    <property type="match status" value="1"/>
</dbReference>
<evidence type="ECO:0000313" key="6">
    <source>
        <dbReference type="Ensembl" id="ENSPNAP00000030315.2"/>
    </source>
</evidence>
<keyword evidence="7" id="KW-1185">Reference proteome</keyword>
<feature type="domain" description="Ig-like" evidence="5">
    <location>
        <begin position="175"/>
        <end position="273"/>
    </location>
</feature>
<dbReference type="SMART" id="SM00406">
    <property type="entry name" value="IGv"/>
    <property type="match status" value="2"/>
</dbReference>
<feature type="signal peptide" evidence="4">
    <location>
        <begin position="1"/>
        <end position="18"/>
    </location>
</feature>
<dbReference type="OrthoDB" id="5843397at2759"/>
<evidence type="ECO:0000256" key="2">
    <source>
        <dbReference type="ARBA" id="ARBA00023319"/>
    </source>
</evidence>
<accession>A0A3B4E3I6</accession>
<name>A0A3B4E3I6_PYGNA</name>
<dbReference type="InterPro" id="IPR013106">
    <property type="entry name" value="Ig_V-set"/>
</dbReference>
<dbReference type="Pfam" id="PF13927">
    <property type="entry name" value="Ig_3"/>
    <property type="match status" value="3"/>
</dbReference>
<dbReference type="GO" id="GO:0005178">
    <property type="term" value="F:integrin binding"/>
    <property type="evidence" value="ECO:0007669"/>
    <property type="project" value="InterPro"/>
</dbReference>
<keyword evidence="2" id="KW-0393">Immunoglobulin domain</keyword>
<evidence type="ECO:0000256" key="1">
    <source>
        <dbReference type="ARBA" id="ARBA00023157"/>
    </source>
</evidence>
<dbReference type="OMA" id="ADYELHC"/>
<dbReference type="CDD" id="cd00096">
    <property type="entry name" value="Ig"/>
    <property type="match status" value="1"/>
</dbReference>
<feature type="region of interest" description="Disordered" evidence="3">
    <location>
        <begin position="24"/>
        <end position="43"/>
    </location>
</feature>